<evidence type="ECO:0000256" key="7">
    <source>
        <dbReference type="PROSITE-ProRule" id="PRU00024"/>
    </source>
</evidence>
<keyword evidence="13" id="KW-1185">Reference proteome</keyword>
<evidence type="ECO:0000256" key="6">
    <source>
        <dbReference type="ARBA" id="ARBA00023242"/>
    </source>
</evidence>
<dbReference type="InterPro" id="IPR000315">
    <property type="entry name" value="Znf_B-box"/>
</dbReference>
<evidence type="ECO:0000256" key="8">
    <source>
        <dbReference type="PROSITE-ProRule" id="PRU00357"/>
    </source>
</evidence>
<comment type="subcellular location">
    <subcellularLocation>
        <location evidence="1 8">Nucleus</location>
    </subcellularLocation>
</comment>
<dbReference type="GO" id="GO:0003700">
    <property type="term" value="F:DNA-binding transcription factor activity"/>
    <property type="evidence" value="ECO:0007669"/>
    <property type="project" value="TreeGrafter"/>
</dbReference>
<feature type="domain" description="B box-type" evidence="10">
    <location>
        <begin position="18"/>
        <end position="65"/>
    </location>
</feature>
<dbReference type="AlphaFoldDB" id="A0A7I8JLJ6"/>
<evidence type="ECO:0000256" key="4">
    <source>
        <dbReference type="ARBA" id="ARBA00022771"/>
    </source>
</evidence>
<protein>
    <submittedName>
        <fullName evidence="12">Uncharacterized protein</fullName>
    </submittedName>
</protein>
<organism evidence="12">
    <name type="scientific">Spirodela intermedia</name>
    <name type="common">Intermediate duckweed</name>
    <dbReference type="NCBI Taxonomy" id="51605"/>
    <lineage>
        <taxon>Eukaryota</taxon>
        <taxon>Viridiplantae</taxon>
        <taxon>Streptophyta</taxon>
        <taxon>Embryophyta</taxon>
        <taxon>Tracheophyta</taxon>
        <taxon>Spermatophyta</taxon>
        <taxon>Magnoliopsida</taxon>
        <taxon>Liliopsida</taxon>
        <taxon>Araceae</taxon>
        <taxon>Lemnoideae</taxon>
        <taxon>Spirodela</taxon>
    </lineage>
</organism>
<dbReference type="GO" id="GO:0005634">
    <property type="term" value="C:nucleus"/>
    <property type="evidence" value="ECO:0007669"/>
    <property type="project" value="UniProtKB-SubCell"/>
</dbReference>
<dbReference type="InterPro" id="IPR049808">
    <property type="entry name" value="CONSTANS-like_Bbox1"/>
</dbReference>
<evidence type="ECO:0000313" key="13">
    <source>
        <dbReference type="Proteomes" id="UP001189122"/>
    </source>
</evidence>
<dbReference type="CDD" id="cd19821">
    <property type="entry name" value="Bbox1_BBX-like"/>
    <property type="match status" value="2"/>
</dbReference>
<dbReference type="GO" id="GO:0009909">
    <property type="term" value="P:regulation of flower development"/>
    <property type="evidence" value="ECO:0007669"/>
    <property type="project" value="InterPro"/>
</dbReference>
<dbReference type="PANTHER" id="PTHR31319:SF53">
    <property type="entry name" value="ZINC FINGER PROTEIN CONSTANS-LIKE 5"/>
    <property type="match status" value="1"/>
</dbReference>
<evidence type="ECO:0000256" key="1">
    <source>
        <dbReference type="ARBA" id="ARBA00004123"/>
    </source>
</evidence>
<sequence>MARDSVWERAEGKNCWGMAARECDSCKESPALLFCRADSAFLCGTCDAKVHGANKFASRHERVWICEVCEQAPAAITCKADAAMLCVACDADIHSANPLARRHERFPVVPFYESPTAATATLKSTSGPDLLRPSDDNDDDCGGNETEPSWVLPNPYPVKKDHLRKVPAEVPELKTVEYLFSDVDPYLDLDYSSSVDPRYDQTDSVVPVQAKVAAVASPVPTLIAADGLIDFDFYRPKPSYGGNSVSTLATRNPYCNNSISSSDAGVVPDASVMTDITYPYGRTNGPPPAGEPDREARLMRYREKRKSRRFEKTIRYASRKAYAETRPRIKGRFAKRTENSGDAICGGAADLMVDSEYGVVPSF</sequence>
<dbReference type="EMBL" id="LR743601">
    <property type="protein sequence ID" value="CAA2631814.1"/>
    <property type="molecule type" value="Genomic_DNA"/>
</dbReference>
<dbReference type="PROSITE" id="PS51017">
    <property type="entry name" value="CCT"/>
    <property type="match status" value="1"/>
</dbReference>
<keyword evidence="4 7" id="KW-0863">Zinc-finger</keyword>
<feature type="region of interest" description="Disordered" evidence="9">
    <location>
        <begin position="121"/>
        <end position="152"/>
    </location>
</feature>
<evidence type="ECO:0000256" key="9">
    <source>
        <dbReference type="SAM" id="MobiDB-lite"/>
    </source>
</evidence>
<dbReference type="InterPro" id="IPR045281">
    <property type="entry name" value="CONSTANS-like"/>
</dbReference>
<dbReference type="PROSITE" id="PS50119">
    <property type="entry name" value="ZF_BBOX"/>
    <property type="match status" value="2"/>
</dbReference>
<dbReference type="Pfam" id="PF00643">
    <property type="entry name" value="zf-B_box"/>
    <property type="match status" value="1"/>
</dbReference>
<reference evidence="12 13" key="1">
    <citation type="submission" date="2019-12" db="EMBL/GenBank/DDBJ databases">
        <authorList>
            <person name="Scholz U."/>
            <person name="Mascher M."/>
            <person name="Fiebig A."/>
        </authorList>
    </citation>
    <scope>NUCLEOTIDE SEQUENCE</scope>
</reference>
<dbReference type="Proteomes" id="UP001189122">
    <property type="component" value="Unassembled WGS sequence"/>
</dbReference>
<evidence type="ECO:0000256" key="2">
    <source>
        <dbReference type="ARBA" id="ARBA00010024"/>
    </source>
</evidence>
<gene>
    <name evidence="12" type="ORF">SI7747_14017462</name>
</gene>
<evidence type="ECO:0000259" key="10">
    <source>
        <dbReference type="PROSITE" id="PS50119"/>
    </source>
</evidence>
<accession>A0A7I8JLJ6</accession>
<dbReference type="GO" id="GO:0008270">
    <property type="term" value="F:zinc ion binding"/>
    <property type="evidence" value="ECO:0007669"/>
    <property type="project" value="UniProtKB-KW"/>
</dbReference>
<evidence type="ECO:0000313" key="12">
    <source>
        <dbReference type="EMBL" id="CAA2631814.1"/>
    </source>
</evidence>
<keyword evidence="6 8" id="KW-0539">Nucleus</keyword>
<dbReference type="InterPro" id="IPR010402">
    <property type="entry name" value="CCT_domain"/>
</dbReference>
<dbReference type="EMBL" id="CACRZD030000014">
    <property type="protein sequence ID" value="CAA6671057.1"/>
    <property type="molecule type" value="Genomic_DNA"/>
</dbReference>
<evidence type="ECO:0000256" key="3">
    <source>
        <dbReference type="ARBA" id="ARBA00022723"/>
    </source>
</evidence>
<dbReference type="GO" id="GO:2000028">
    <property type="term" value="P:regulation of photoperiodism, flowering"/>
    <property type="evidence" value="ECO:0007669"/>
    <property type="project" value="TreeGrafter"/>
</dbReference>
<keyword evidence="3" id="KW-0479">Metal-binding</keyword>
<comment type="similarity">
    <text evidence="2">Belongs to the CONSTANS family.</text>
</comment>
<dbReference type="PANTHER" id="PTHR31319">
    <property type="entry name" value="ZINC FINGER PROTEIN CONSTANS-LIKE 4"/>
    <property type="match status" value="1"/>
</dbReference>
<evidence type="ECO:0000256" key="5">
    <source>
        <dbReference type="ARBA" id="ARBA00022833"/>
    </source>
</evidence>
<proteinExistence type="inferred from homology"/>
<keyword evidence="5" id="KW-0862">Zinc</keyword>
<name>A0A7I8JLJ6_SPIIN</name>
<feature type="domain" description="CCT" evidence="11">
    <location>
        <begin position="294"/>
        <end position="336"/>
    </location>
</feature>
<dbReference type="SMART" id="SM00336">
    <property type="entry name" value="BBOX"/>
    <property type="match status" value="2"/>
</dbReference>
<feature type="domain" description="B box-type" evidence="10">
    <location>
        <begin position="61"/>
        <end position="108"/>
    </location>
</feature>
<dbReference type="Pfam" id="PF06203">
    <property type="entry name" value="CCT"/>
    <property type="match status" value="1"/>
</dbReference>
<evidence type="ECO:0000259" key="11">
    <source>
        <dbReference type="PROSITE" id="PS51017"/>
    </source>
</evidence>